<evidence type="ECO:0008006" key="3">
    <source>
        <dbReference type="Google" id="ProtNLM"/>
    </source>
</evidence>
<reference evidence="1 2" key="1">
    <citation type="submission" date="2019-12" db="EMBL/GenBank/DDBJ databases">
        <title>Devosia maris sp. nov., isolated from the deep seawater.</title>
        <authorList>
            <person name="Liu Y."/>
        </authorList>
    </citation>
    <scope>NUCLEOTIDE SEQUENCE [LARGE SCALE GENOMIC DNA]</scope>
    <source>
        <strain evidence="1 2">L53-10-65</strain>
    </source>
</reference>
<evidence type="ECO:0000313" key="1">
    <source>
        <dbReference type="EMBL" id="MVS98886.1"/>
    </source>
</evidence>
<protein>
    <recommendedName>
        <fullName evidence="3">Resolvase HTH domain-containing protein</fullName>
    </recommendedName>
</protein>
<proteinExistence type="predicted"/>
<dbReference type="AlphaFoldDB" id="A0A7X3K338"/>
<keyword evidence="2" id="KW-1185">Reference proteome</keyword>
<dbReference type="Gene3D" id="1.10.10.60">
    <property type="entry name" value="Homeodomain-like"/>
    <property type="match status" value="1"/>
</dbReference>
<name>A0A7X3K338_9HYPH</name>
<gene>
    <name evidence="1" type="ORF">GO014_07620</name>
</gene>
<sequence>MIARMSTSNLDRMLADGKSVAKCAEATGVSAQTIYRLIKSRGLQLPRKKAYQHLPHGRDLAREVKAGATIKQLAEKYEVVELTIRNRIKRAGYAFAKSRVKPKLVRRDDLNFHDFARLSVRRTYRSRGETADVRSRD</sequence>
<dbReference type="Proteomes" id="UP000438106">
    <property type="component" value="Unassembled WGS sequence"/>
</dbReference>
<organism evidence="1 2">
    <name type="scientific">Devosia marina</name>
    <dbReference type="NCBI Taxonomy" id="2683198"/>
    <lineage>
        <taxon>Bacteria</taxon>
        <taxon>Pseudomonadati</taxon>
        <taxon>Pseudomonadota</taxon>
        <taxon>Alphaproteobacteria</taxon>
        <taxon>Hyphomicrobiales</taxon>
        <taxon>Devosiaceae</taxon>
        <taxon>Devosia</taxon>
    </lineage>
</organism>
<comment type="caution">
    <text evidence="1">The sequence shown here is derived from an EMBL/GenBank/DDBJ whole genome shotgun (WGS) entry which is preliminary data.</text>
</comment>
<evidence type="ECO:0000313" key="2">
    <source>
        <dbReference type="Proteomes" id="UP000438106"/>
    </source>
</evidence>
<dbReference type="EMBL" id="WQRF01000001">
    <property type="protein sequence ID" value="MVS98886.1"/>
    <property type="molecule type" value="Genomic_DNA"/>
</dbReference>
<accession>A0A7X3K338</accession>